<dbReference type="InterPro" id="IPR032092">
    <property type="entry name" value="PilW"/>
</dbReference>
<sequence length="376" mass="38757">MKRAQQGLSLVELMVGVLIGMLTVVAISQVLMSAEGQKRTASSGGDAQVNGTLALYALQRDVEMAGYGFTGQPAALGCPVKGKFGNGTGEKALPSSLSLVPALIKPGTTAADPDTITVWQSNKPNYAVPLRVAEAHLKTDTRFIVPSSLGVVAGDLLVAVPPTPSATDSCTVMVVAGDSTTPLSSQQIPHLASAGGWNAAGSALVPDAGYPAGSHLINLGTGLPRTYSISAGKSLVATDVLATSGGTSVQTIAPQIVQLKALYGKDTDGNGTIDAFNTTAPATNADWLQVMALRVAVVAQSAQPEPVRGGGSPVTPAIGVEWVVDARTENAVACSFDGSQKCLRINVSGVGSDWRNYRYKVFDTVVPLRNMLWTRG</sequence>
<dbReference type="EMBL" id="CP029210">
    <property type="protein sequence ID" value="AWI52252.1"/>
    <property type="molecule type" value="Genomic_DNA"/>
</dbReference>
<reference evidence="2 3" key="1">
    <citation type="submission" date="2018-05" db="EMBL/GenBank/DDBJ databases">
        <title>complete genome sequence of Aquabacterium olei NBRC 110486.</title>
        <authorList>
            <person name="Tang B."/>
            <person name="Chang J."/>
            <person name="Zhang L."/>
            <person name="Yang H."/>
        </authorList>
    </citation>
    <scope>NUCLEOTIDE SEQUENCE [LARGE SCALE GENOMIC DNA]</scope>
    <source>
        <strain evidence="2 3">NBRC 110486</strain>
    </source>
</reference>
<keyword evidence="1" id="KW-0472">Membrane</keyword>
<evidence type="ECO:0000313" key="3">
    <source>
        <dbReference type="Proteomes" id="UP000244892"/>
    </source>
</evidence>
<keyword evidence="3" id="KW-1185">Reference proteome</keyword>
<evidence type="ECO:0008006" key="4">
    <source>
        <dbReference type="Google" id="ProtNLM"/>
    </source>
</evidence>
<dbReference type="PROSITE" id="PS00409">
    <property type="entry name" value="PROKAR_NTER_METHYL"/>
    <property type="match status" value="1"/>
</dbReference>
<name>A0A2U8FMK7_9BURK</name>
<keyword evidence="1" id="KW-0812">Transmembrane</keyword>
<evidence type="ECO:0000256" key="1">
    <source>
        <dbReference type="SAM" id="Phobius"/>
    </source>
</evidence>
<evidence type="ECO:0000313" key="2">
    <source>
        <dbReference type="EMBL" id="AWI52252.1"/>
    </source>
</evidence>
<organism evidence="2 3">
    <name type="scientific">Aquabacterium olei</name>
    <dbReference type="NCBI Taxonomy" id="1296669"/>
    <lineage>
        <taxon>Bacteria</taxon>
        <taxon>Pseudomonadati</taxon>
        <taxon>Pseudomonadota</taxon>
        <taxon>Betaproteobacteria</taxon>
        <taxon>Burkholderiales</taxon>
        <taxon>Aquabacterium</taxon>
    </lineage>
</organism>
<accession>A0A2U8FMK7</accession>
<dbReference type="Proteomes" id="UP000244892">
    <property type="component" value="Chromosome"/>
</dbReference>
<dbReference type="Pfam" id="PF16074">
    <property type="entry name" value="PilW"/>
    <property type="match status" value="1"/>
</dbReference>
<dbReference type="RefSeq" id="WP_109034084.1">
    <property type="nucleotide sequence ID" value="NZ_CP029210.1"/>
</dbReference>
<keyword evidence="1" id="KW-1133">Transmembrane helix</keyword>
<feature type="transmembrane region" description="Helical" evidence="1">
    <location>
        <begin position="7"/>
        <end position="32"/>
    </location>
</feature>
<proteinExistence type="predicted"/>
<protein>
    <recommendedName>
        <fullName evidence="4">Pilus assembly protein PilW</fullName>
    </recommendedName>
</protein>
<dbReference type="KEGG" id="aon:DEH84_01470"/>
<dbReference type="GO" id="GO:0043683">
    <property type="term" value="P:type IV pilus assembly"/>
    <property type="evidence" value="ECO:0007669"/>
    <property type="project" value="InterPro"/>
</dbReference>
<dbReference type="InterPro" id="IPR012902">
    <property type="entry name" value="N_methyl_site"/>
</dbReference>
<dbReference type="OrthoDB" id="8533459at2"/>
<gene>
    <name evidence="2" type="ORF">DEH84_01470</name>
</gene>
<dbReference type="AlphaFoldDB" id="A0A2U8FMK7"/>